<feature type="signal peptide" evidence="5">
    <location>
        <begin position="1"/>
        <end position="33"/>
    </location>
</feature>
<dbReference type="SUPFAM" id="SSF56425">
    <property type="entry name" value="Succinate dehydrogenase/fumarate reductase flavoprotein, catalytic domain"/>
    <property type="match status" value="1"/>
</dbReference>
<protein>
    <recommendedName>
        <fullName evidence="5">Urocanate reductase</fullName>
        <ecNumber evidence="5">1.3.99.33</ecNumber>
    </recommendedName>
</protein>
<dbReference type="Pfam" id="PF00890">
    <property type="entry name" value="FAD_binding_2"/>
    <property type="match status" value="1"/>
</dbReference>
<accession>F3QJR2</accession>
<dbReference type="InterPro" id="IPR036188">
    <property type="entry name" value="FAD/NAD-bd_sf"/>
</dbReference>
<dbReference type="InterPro" id="IPR027477">
    <property type="entry name" value="Succ_DH/fumarate_Rdtase_cat_sf"/>
</dbReference>
<proteinExistence type="inferred from homology"/>
<dbReference type="GO" id="GO:0016020">
    <property type="term" value="C:membrane"/>
    <property type="evidence" value="ECO:0007669"/>
    <property type="project" value="InterPro"/>
</dbReference>
<evidence type="ECO:0000256" key="5">
    <source>
        <dbReference type="RuleBase" id="RU366062"/>
    </source>
</evidence>
<evidence type="ECO:0000259" key="6">
    <source>
        <dbReference type="SMART" id="SM00900"/>
    </source>
</evidence>
<feature type="domain" description="FMN-binding" evidence="6">
    <location>
        <begin position="47"/>
        <end position="121"/>
    </location>
</feature>
<dbReference type="EMBL" id="AFBP01000027">
    <property type="protein sequence ID" value="EGG55197.1"/>
    <property type="molecule type" value="Genomic_DNA"/>
</dbReference>
<evidence type="ECO:0000256" key="4">
    <source>
        <dbReference type="ARBA" id="ARBA00023002"/>
    </source>
</evidence>
<evidence type="ECO:0000313" key="7">
    <source>
        <dbReference type="EMBL" id="EGG55197.1"/>
    </source>
</evidence>
<dbReference type="AlphaFoldDB" id="F3QJR2"/>
<dbReference type="EC" id="1.3.99.33" evidence="5"/>
<reference evidence="7 8" key="1">
    <citation type="submission" date="2011-02" db="EMBL/GenBank/DDBJ databases">
        <authorList>
            <person name="Weinstock G."/>
            <person name="Sodergren E."/>
            <person name="Clifton S."/>
            <person name="Fulton L."/>
            <person name="Fulton B."/>
            <person name="Courtney L."/>
            <person name="Fronick C."/>
            <person name="Harrison M."/>
            <person name="Strong C."/>
            <person name="Farmer C."/>
            <person name="Delahaunty K."/>
            <person name="Markovic C."/>
            <person name="Hall O."/>
            <person name="Minx P."/>
            <person name="Tomlinson C."/>
            <person name="Mitreva M."/>
            <person name="Hou S."/>
            <person name="Chen J."/>
            <person name="Wollam A."/>
            <person name="Pepin K.H."/>
            <person name="Johnson M."/>
            <person name="Bhonagiri V."/>
            <person name="Zhang X."/>
            <person name="Suruliraj S."/>
            <person name="Warren W."/>
            <person name="Chinwalla A."/>
            <person name="Mardis E.R."/>
            <person name="Wilson R.K."/>
        </authorList>
    </citation>
    <scope>NUCLEOTIDE SEQUENCE [LARGE SCALE GENOMIC DNA]</scope>
    <source>
        <strain evidence="7 8">YIT 11859</strain>
    </source>
</reference>
<keyword evidence="2 5" id="KW-0285">Flavoprotein</keyword>
<dbReference type="eggNOG" id="COG1053">
    <property type="taxonomic scope" value="Bacteria"/>
</dbReference>
<dbReference type="InterPro" id="IPR050315">
    <property type="entry name" value="FAD-oxidoreductase_2"/>
</dbReference>
<comment type="similarity">
    <text evidence="1 5">Belongs to the FAD-dependent oxidoreductase 2 family. FRD/SDH subfamily.</text>
</comment>
<keyword evidence="8" id="KW-1185">Reference proteome</keyword>
<comment type="cofactor">
    <cofactor evidence="5">
        <name>FAD</name>
        <dbReference type="ChEBI" id="CHEBI:57692"/>
    </cofactor>
    <text evidence="5">Binds 1 FAD per subunit.</text>
</comment>
<dbReference type="GO" id="GO:0010181">
    <property type="term" value="F:FMN binding"/>
    <property type="evidence" value="ECO:0007669"/>
    <property type="project" value="InterPro"/>
</dbReference>
<sequence>MDLSRTYQRRKLMLLTKLSVAVGLAGVALAANAVTYTPGTYTEKVNGHNAAFTVKVTVSKNKIEKIEYPDNLETIGVGKVALDKLSKKIIDRQSLGVDNVTGATITSFALKGAVKKALEQAKVSKADMAKLMKNSEKYTALPAEIKTNVVVVGGGGSGLASAIAAQQAGAKVIVLEKLGILGGSTNVSEGALNAADPQRQGKQGIEDSIQKHYEQTMKGGHNIGNPDLVHYLTDHALESVHWLESIGVKFKDEVGTATGALWQRSHYPATPSGNTYIRSFEKYIAAHGNDMKVYTDMDAVSLIQDKAGRVIGVVAKDNHTGKTTKFMADKGVILATGGFGANVALRQKVNTGVFKDYDLGKGIGCTNFNKSAQGSGIIMGEKVGAHVIGMSDIQVHPCGTPGTGLMEMVRTSGRNRLFINKEGNRFVNEGAPRDVLAKAIFAQPGSTYYVLVNHLRYPSLDWVDANGAKMKDMIDLGRVVSAPTLDELAKKLNMPAANLKKAVEDYNGVVAGTYKDPLGFVANNKADKQMTEGPWYACQKVPTVHHTMGGLEINTKAQVLDANGKVIPGLYAAGETTGGIHGSNRLGGNAIADIMTFGRDAGTHAAKGN</sequence>
<evidence type="ECO:0000256" key="1">
    <source>
        <dbReference type="ARBA" id="ARBA00008040"/>
    </source>
</evidence>
<name>F3QJR2_9BURK</name>
<dbReference type="Gene3D" id="3.50.50.60">
    <property type="entry name" value="FAD/NAD(P)-binding domain"/>
    <property type="match status" value="1"/>
</dbReference>
<dbReference type="Proteomes" id="UP000005156">
    <property type="component" value="Unassembled WGS sequence"/>
</dbReference>
<dbReference type="PANTHER" id="PTHR43400">
    <property type="entry name" value="FUMARATE REDUCTASE"/>
    <property type="match status" value="1"/>
</dbReference>
<dbReference type="SUPFAM" id="SSF51905">
    <property type="entry name" value="FAD/NAD(P)-binding domain"/>
    <property type="match status" value="1"/>
</dbReference>
<dbReference type="GO" id="GO:0016491">
    <property type="term" value="F:oxidoreductase activity"/>
    <property type="evidence" value="ECO:0007669"/>
    <property type="project" value="UniProtKB-KW"/>
</dbReference>
<dbReference type="HOGENOM" id="CLU_011398_4_0_4"/>
<dbReference type="Pfam" id="PF04205">
    <property type="entry name" value="FMN_bind"/>
    <property type="match status" value="1"/>
</dbReference>
<organism evidence="7 8">
    <name type="scientific">Parasutterella excrementihominis YIT 11859</name>
    <dbReference type="NCBI Taxonomy" id="762966"/>
    <lineage>
        <taxon>Bacteria</taxon>
        <taxon>Pseudomonadati</taxon>
        <taxon>Pseudomonadota</taxon>
        <taxon>Betaproteobacteria</taxon>
        <taxon>Burkholderiales</taxon>
        <taxon>Sutterellaceae</taxon>
        <taxon>Parasutterella</taxon>
    </lineage>
</organism>
<comment type="cofactor">
    <cofactor evidence="5">
        <name>FMN</name>
        <dbReference type="ChEBI" id="CHEBI:58210"/>
    </cofactor>
    <text evidence="5">Binds 1 or 2 FMN covalently per subunit.</text>
</comment>
<evidence type="ECO:0000256" key="2">
    <source>
        <dbReference type="ARBA" id="ARBA00022630"/>
    </source>
</evidence>
<evidence type="ECO:0000256" key="3">
    <source>
        <dbReference type="ARBA" id="ARBA00022827"/>
    </source>
</evidence>
<keyword evidence="5" id="KW-0732">Signal</keyword>
<dbReference type="InterPro" id="IPR010960">
    <property type="entry name" value="Flavocytochrome_c"/>
</dbReference>
<dbReference type="Gene3D" id="3.90.700.10">
    <property type="entry name" value="Succinate dehydrogenase/fumarate reductase flavoprotein, catalytic domain"/>
    <property type="match status" value="1"/>
</dbReference>
<feature type="chain" id="PRO_5022260797" description="Urocanate reductase" evidence="5">
    <location>
        <begin position="34"/>
        <end position="609"/>
    </location>
</feature>
<dbReference type="SMART" id="SM00900">
    <property type="entry name" value="FMN_bind"/>
    <property type="match status" value="1"/>
</dbReference>
<evidence type="ECO:0000313" key="8">
    <source>
        <dbReference type="Proteomes" id="UP000005156"/>
    </source>
</evidence>
<dbReference type="PANTHER" id="PTHR43400:SF7">
    <property type="entry name" value="FAD-DEPENDENT OXIDOREDUCTASE 2 FAD BINDING DOMAIN-CONTAINING PROTEIN"/>
    <property type="match status" value="1"/>
</dbReference>
<dbReference type="InterPro" id="IPR007329">
    <property type="entry name" value="FMN-bd"/>
</dbReference>
<comment type="catalytic activity">
    <reaction evidence="5">
        <text>dihydrourocanate + A = urocanate + AH2</text>
        <dbReference type="Rhea" id="RHEA:36059"/>
        <dbReference type="ChEBI" id="CHEBI:13193"/>
        <dbReference type="ChEBI" id="CHEBI:17499"/>
        <dbReference type="ChEBI" id="CHEBI:27247"/>
        <dbReference type="ChEBI" id="CHEBI:72991"/>
        <dbReference type="EC" id="1.3.99.33"/>
    </reaction>
</comment>
<gene>
    <name evidence="7" type="ORF">HMPREF9439_01165</name>
</gene>
<dbReference type="InterPro" id="IPR003953">
    <property type="entry name" value="FAD-dep_OxRdtase_2_FAD-bd"/>
</dbReference>
<comment type="caution">
    <text evidence="7">The sequence shown here is derived from an EMBL/GenBank/DDBJ whole genome shotgun (WGS) entry which is preliminary data.</text>
</comment>
<dbReference type="NCBIfam" id="TIGR01813">
    <property type="entry name" value="flavo_cyto_c"/>
    <property type="match status" value="1"/>
</dbReference>
<dbReference type="Gene3D" id="3.90.1010.20">
    <property type="match status" value="1"/>
</dbReference>
<keyword evidence="4 5" id="KW-0560">Oxidoreductase</keyword>
<keyword evidence="3 5" id="KW-0274">FAD</keyword>